<reference evidence="2 3" key="1">
    <citation type="journal article" date="2009" name="Stand. Genomic Sci.">
        <title>Complete genome sequence of Pirellula staleyi type strain (ATCC 27377).</title>
        <authorList>
            <person name="Clum A."/>
            <person name="Tindall B.J."/>
            <person name="Sikorski J."/>
            <person name="Ivanova N."/>
            <person name="Mavrommatis K."/>
            <person name="Lucas S."/>
            <person name="Glavina del Rio T."/>
            <person name="Nolan M."/>
            <person name="Chen F."/>
            <person name="Tice H."/>
            <person name="Pitluck S."/>
            <person name="Cheng J.F."/>
            <person name="Chertkov O."/>
            <person name="Brettin T."/>
            <person name="Han C."/>
            <person name="Detter J.C."/>
            <person name="Kuske C."/>
            <person name="Bruce D."/>
            <person name="Goodwin L."/>
            <person name="Ovchinikova G."/>
            <person name="Pati A."/>
            <person name="Mikhailova N."/>
            <person name="Chen A."/>
            <person name="Palaniappan K."/>
            <person name="Land M."/>
            <person name="Hauser L."/>
            <person name="Chang Y.J."/>
            <person name="Jeffries C.D."/>
            <person name="Chain P."/>
            <person name="Rohde M."/>
            <person name="Goker M."/>
            <person name="Bristow J."/>
            <person name="Eisen J.A."/>
            <person name="Markowitz V."/>
            <person name="Hugenholtz P."/>
            <person name="Kyrpides N.C."/>
            <person name="Klenk H.P."/>
            <person name="Lapidus A."/>
        </authorList>
    </citation>
    <scope>NUCLEOTIDE SEQUENCE [LARGE SCALE GENOMIC DNA]</scope>
    <source>
        <strain evidence="3">ATCC 27377 / DSM 6068 / ICPB 4128</strain>
    </source>
</reference>
<evidence type="ECO:0000313" key="3">
    <source>
        <dbReference type="Proteomes" id="UP000001887"/>
    </source>
</evidence>
<name>D2QZA1_PIRSD</name>
<dbReference type="GO" id="GO:0043107">
    <property type="term" value="P:type IV pilus-dependent motility"/>
    <property type="evidence" value="ECO:0007669"/>
    <property type="project" value="InterPro"/>
</dbReference>
<sequence length="205" mass="22955">MNGDLAPPKGQTKPWMIAAVLGGIVAAYLLLWFLPQQRQIQQLRETLAAHQQHVLKQKQLSQLLAETQAKLDEHREVTSSWQASAPTRDSLGKLFAELSRAAEATGVKFTRFDPSHRETHQLLEEHDIVLAFQGTFAAAHDFVHRVEKLPETVWVRQLQLSSGPPSEPLQGELTLTIFAHRGVNSDQVDFNEPIEKEGEGSLAER</sequence>
<evidence type="ECO:0008006" key="4">
    <source>
        <dbReference type="Google" id="ProtNLM"/>
    </source>
</evidence>
<protein>
    <recommendedName>
        <fullName evidence="4">Tfp pilus assembly protein PilO-like protein</fullName>
    </recommendedName>
</protein>
<dbReference type="Proteomes" id="UP000001887">
    <property type="component" value="Chromosome"/>
</dbReference>
<dbReference type="InterPro" id="IPR014717">
    <property type="entry name" value="Transl_elong_EF1B/ribsomal_bS6"/>
</dbReference>
<evidence type="ECO:0000256" key="1">
    <source>
        <dbReference type="SAM" id="Phobius"/>
    </source>
</evidence>
<dbReference type="OrthoDB" id="281242at2"/>
<dbReference type="InterPro" id="IPR007445">
    <property type="entry name" value="PilO"/>
</dbReference>
<dbReference type="Gene3D" id="3.30.70.60">
    <property type="match status" value="1"/>
</dbReference>
<dbReference type="KEGG" id="psl:Psta_3632"/>
<gene>
    <name evidence="2" type="ordered locus">Psta_3632</name>
</gene>
<dbReference type="GO" id="GO:0043683">
    <property type="term" value="P:type IV pilus assembly"/>
    <property type="evidence" value="ECO:0007669"/>
    <property type="project" value="InterPro"/>
</dbReference>
<keyword evidence="1" id="KW-1133">Transmembrane helix</keyword>
<keyword evidence="3" id="KW-1185">Reference proteome</keyword>
<dbReference type="STRING" id="530564.Psta_3632"/>
<accession>D2QZA1</accession>
<proteinExistence type="predicted"/>
<dbReference type="EMBL" id="CP001848">
    <property type="protein sequence ID" value="ADB18293.1"/>
    <property type="molecule type" value="Genomic_DNA"/>
</dbReference>
<dbReference type="PANTHER" id="PTHR39555:SF1">
    <property type="entry name" value="TYPE IV PILUS INNER MEMBRANE COMPONENT PILO"/>
    <property type="match status" value="1"/>
</dbReference>
<dbReference type="PANTHER" id="PTHR39555">
    <property type="entry name" value="FIMBRIAL ASSEMBLY PROTEIN PILO-LIKE PROTEIN-RELATED"/>
    <property type="match status" value="1"/>
</dbReference>
<evidence type="ECO:0000313" key="2">
    <source>
        <dbReference type="EMBL" id="ADB18293.1"/>
    </source>
</evidence>
<dbReference type="AlphaFoldDB" id="D2QZA1"/>
<organism evidence="2 3">
    <name type="scientific">Pirellula staleyi (strain ATCC 27377 / DSM 6068 / ICPB 4128)</name>
    <name type="common">Pirella staleyi</name>
    <dbReference type="NCBI Taxonomy" id="530564"/>
    <lineage>
        <taxon>Bacteria</taxon>
        <taxon>Pseudomonadati</taxon>
        <taxon>Planctomycetota</taxon>
        <taxon>Planctomycetia</taxon>
        <taxon>Pirellulales</taxon>
        <taxon>Pirellulaceae</taxon>
        <taxon>Pirellula</taxon>
    </lineage>
</organism>
<keyword evidence="1" id="KW-0812">Transmembrane</keyword>
<dbReference type="HOGENOM" id="CLU_1438515_0_0_0"/>
<dbReference type="Pfam" id="PF04350">
    <property type="entry name" value="PilO"/>
    <property type="match status" value="1"/>
</dbReference>
<keyword evidence="1" id="KW-0472">Membrane</keyword>
<dbReference type="eggNOG" id="COG3167">
    <property type="taxonomic scope" value="Bacteria"/>
</dbReference>
<feature type="transmembrane region" description="Helical" evidence="1">
    <location>
        <begin position="15"/>
        <end position="34"/>
    </location>
</feature>